<keyword evidence="3" id="KW-0732">Signal</keyword>
<dbReference type="PANTHER" id="PTHR15191:SF3">
    <property type="entry name" value="PITUITARY TUMOR-TRANSFORMING GENE PROTEIN-BINDING FACTOR"/>
    <property type="match status" value="1"/>
</dbReference>
<feature type="chain" id="PRO_5045043042" description="PTTG1 interacting protein" evidence="3">
    <location>
        <begin position="21"/>
        <end position="199"/>
    </location>
</feature>
<feature type="transmembrane region" description="Helical" evidence="2">
    <location>
        <begin position="118"/>
        <end position="142"/>
    </location>
</feature>
<evidence type="ECO:0008006" key="6">
    <source>
        <dbReference type="Google" id="ProtNLM"/>
    </source>
</evidence>
<comment type="caution">
    <text evidence="4">The sequence shown here is derived from an EMBL/GenBank/DDBJ whole genome shotgun (WGS) entry which is preliminary data.</text>
</comment>
<dbReference type="PANTHER" id="PTHR15191">
    <property type="entry name" value="PROTEIN CBG20567"/>
    <property type="match status" value="1"/>
</dbReference>
<keyword evidence="2" id="KW-0812">Transmembrane</keyword>
<feature type="region of interest" description="Disordered" evidence="1">
    <location>
        <begin position="154"/>
        <end position="179"/>
    </location>
</feature>
<evidence type="ECO:0000313" key="4">
    <source>
        <dbReference type="EMBL" id="CAH3018547.1"/>
    </source>
</evidence>
<keyword evidence="5" id="KW-1185">Reference proteome</keyword>
<dbReference type="Proteomes" id="UP001159427">
    <property type="component" value="Unassembled WGS sequence"/>
</dbReference>
<dbReference type="EMBL" id="CALNXI010000090">
    <property type="protein sequence ID" value="CAH3018547.1"/>
    <property type="molecule type" value="Genomic_DNA"/>
</dbReference>
<evidence type="ECO:0000256" key="1">
    <source>
        <dbReference type="SAM" id="MobiDB-lite"/>
    </source>
</evidence>
<name>A0ABN8LMX3_9CNID</name>
<feature type="signal peptide" evidence="3">
    <location>
        <begin position="1"/>
        <end position="20"/>
    </location>
</feature>
<organism evidence="4 5">
    <name type="scientific">Porites evermanni</name>
    <dbReference type="NCBI Taxonomy" id="104178"/>
    <lineage>
        <taxon>Eukaryota</taxon>
        <taxon>Metazoa</taxon>
        <taxon>Cnidaria</taxon>
        <taxon>Anthozoa</taxon>
        <taxon>Hexacorallia</taxon>
        <taxon>Scleractinia</taxon>
        <taxon>Fungiina</taxon>
        <taxon>Poritidae</taxon>
        <taxon>Porites</taxon>
    </lineage>
</organism>
<gene>
    <name evidence="4" type="ORF">PEVE_00043744</name>
</gene>
<keyword evidence="2" id="KW-0472">Membrane</keyword>
<evidence type="ECO:0000256" key="3">
    <source>
        <dbReference type="SAM" id="SignalP"/>
    </source>
</evidence>
<reference evidence="4 5" key="1">
    <citation type="submission" date="2022-05" db="EMBL/GenBank/DDBJ databases">
        <authorList>
            <consortium name="Genoscope - CEA"/>
            <person name="William W."/>
        </authorList>
    </citation>
    <scope>NUCLEOTIDE SEQUENCE [LARGE SCALE GENOMIC DNA]</scope>
</reference>
<sequence length="199" mass="22715">MKEWLLSLLLAICLWRHVYSAKNSTFLSTTPVPSSRSTFAPSTTHANGTSTTVAPTTIPQFTCTQGNASCGECVKDIKCFWCSADHSCKKYPASKIIPRDCKGNDWYWKQCFAAGNLILIYVIPSVCFVVLVIIGCGVYCLCCRKRKQKSYEREDRKMQRRREEIKQRHAERRAERKMRTDAIRQKYGLLANEDDAEVA</sequence>
<dbReference type="InterPro" id="IPR052304">
    <property type="entry name" value="PTTG1IP"/>
</dbReference>
<protein>
    <recommendedName>
        <fullName evidence="6">PTTG1 interacting protein</fullName>
    </recommendedName>
</protein>
<proteinExistence type="predicted"/>
<evidence type="ECO:0000256" key="2">
    <source>
        <dbReference type="SAM" id="Phobius"/>
    </source>
</evidence>
<accession>A0ABN8LMX3</accession>
<keyword evidence="2" id="KW-1133">Transmembrane helix</keyword>
<evidence type="ECO:0000313" key="5">
    <source>
        <dbReference type="Proteomes" id="UP001159427"/>
    </source>
</evidence>